<dbReference type="InterPro" id="IPR006442">
    <property type="entry name" value="Antitoxin_Phd/YefM"/>
</dbReference>
<dbReference type="SUPFAM" id="SSF143120">
    <property type="entry name" value="YefM-like"/>
    <property type="match status" value="1"/>
</dbReference>
<evidence type="ECO:0000256" key="2">
    <source>
        <dbReference type="RuleBase" id="RU362080"/>
    </source>
</evidence>
<evidence type="ECO:0000256" key="1">
    <source>
        <dbReference type="ARBA" id="ARBA00009981"/>
    </source>
</evidence>
<keyword evidence="4" id="KW-1185">Reference proteome</keyword>
<dbReference type="KEGG" id="tsh:Tsac_0172"/>
<dbReference type="BioCyc" id="TSAC1094508:GLMA-174-MONOMER"/>
<dbReference type="Proteomes" id="UP000006178">
    <property type="component" value="Chromosome"/>
</dbReference>
<comment type="similarity">
    <text evidence="1 2">Belongs to the phD/YefM antitoxin family.</text>
</comment>
<name>I3VRR3_THESW</name>
<reference evidence="3 4" key="1">
    <citation type="journal article" date="2014" name="Appl. Environ. Microbiol.">
        <title>Profile of Secreted Hydrolases, Associated Proteins, and SlpA in Thermoanaerobacterium saccharolyticum during the Degradation of Hemicellulose.</title>
        <authorList>
            <person name="Currie D.H."/>
            <person name="Guss A.M."/>
            <person name="Herring C.D."/>
            <person name="Giannone R.J."/>
            <person name="Johnson C.M."/>
            <person name="Lankford P.K."/>
            <person name="Brown S.D."/>
            <person name="Hettich R.L."/>
            <person name="Lynd L.R."/>
        </authorList>
    </citation>
    <scope>NUCLEOTIDE SEQUENCE [LARGE SCALE GENOMIC DNA]</scope>
    <source>
        <strain evidence="4">DSM 8691 / JW/SL-YS485</strain>
    </source>
</reference>
<dbReference type="InterPro" id="IPR036165">
    <property type="entry name" value="YefM-like_sf"/>
</dbReference>
<dbReference type="Pfam" id="PF02604">
    <property type="entry name" value="PhdYeFM_antitox"/>
    <property type="match status" value="1"/>
</dbReference>
<dbReference type="PATRIC" id="fig|1094508.3.peg.173"/>
<dbReference type="NCBIfam" id="TIGR01552">
    <property type="entry name" value="phd_fam"/>
    <property type="match status" value="1"/>
</dbReference>
<gene>
    <name evidence="3" type="ordered locus">Tsac_0172</name>
</gene>
<comment type="function">
    <text evidence="2">Antitoxin component of a type II toxin-antitoxin (TA) system.</text>
</comment>
<evidence type="ECO:0000313" key="3">
    <source>
        <dbReference type="EMBL" id="AFK85208.1"/>
    </source>
</evidence>
<dbReference type="STRING" id="1094508.Tsac_0172"/>
<protein>
    <recommendedName>
        <fullName evidence="2">Antitoxin</fullName>
    </recommendedName>
</protein>
<organism evidence="3 4">
    <name type="scientific">Thermoanaerobacterium saccharolyticum (strain DSM 8691 / JW/SL-YS485)</name>
    <dbReference type="NCBI Taxonomy" id="1094508"/>
    <lineage>
        <taxon>Bacteria</taxon>
        <taxon>Bacillati</taxon>
        <taxon>Bacillota</taxon>
        <taxon>Clostridia</taxon>
        <taxon>Thermoanaerobacterales</taxon>
        <taxon>Thermoanaerobacteraceae</taxon>
        <taxon>Thermoanaerobacterium</taxon>
    </lineage>
</organism>
<proteinExistence type="inferred from homology"/>
<dbReference type="RefSeq" id="WP_014757131.1">
    <property type="nucleotide sequence ID" value="NC_017992.1"/>
</dbReference>
<accession>I3VRR3</accession>
<dbReference type="AlphaFoldDB" id="I3VRR3"/>
<sequence>MIVNATEFKTRAGKYLDIVEKEEIIITRNGKEVAKLVPIRKDGTPNADFLYGLLSNCENKDVTKEQIRAERINEKYK</sequence>
<dbReference type="EMBL" id="CP003184">
    <property type="protein sequence ID" value="AFK85208.1"/>
    <property type="molecule type" value="Genomic_DNA"/>
</dbReference>
<dbReference type="Gene3D" id="3.40.1620.10">
    <property type="entry name" value="YefM-like domain"/>
    <property type="match status" value="1"/>
</dbReference>
<dbReference type="eggNOG" id="COG4118">
    <property type="taxonomic scope" value="Bacteria"/>
</dbReference>
<evidence type="ECO:0000313" key="4">
    <source>
        <dbReference type="Proteomes" id="UP000006178"/>
    </source>
</evidence>